<evidence type="ECO:0000313" key="3">
    <source>
        <dbReference type="Proteomes" id="UP001500124"/>
    </source>
</evidence>
<dbReference type="Proteomes" id="UP001500124">
    <property type="component" value="Unassembled WGS sequence"/>
</dbReference>
<comment type="caution">
    <text evidence="2">The sequence shown here is derived from an EMBL/GenBank/DDBJ whole genome shotgun (WGS) entry which is preliminary data.</text>
</comment>
<dbReference type="EMBL" id="BAABKC010000106">
    <property type="protein sequence ID" value="GAA5073747.1"/>
    <property type="molecule type" value="Genomic_DNA"/>
</dbReference>
<sequence>MAISLLAAVVRYAPGRVIARARFWTRTRTPPAQPPLTTGIGGAAPLGTSSARRAEQAREGGRPGQSQQLRDVPEPPVEEEPDR</sequence>
<evidence type="ECO:0000313" key="2">
    <source>
        <dbReference type="EMBL" id="GAA5073747.1"/>
    </source>
</evidence>
<organism evidence="2 3">
    <name type="scientific">Streptomyces similanensis</name>
    <dbReference type="NCBI Taxonomy" id="1274988"/>
    <lineage>
        <taxon>Bacteria</taxon>
        <taxon>Bacillati</taxon>
        <taxon>Actinomycetota</taxon>
        <taxon>Actinomycetes</taxon>
        <taxon>Kitasatosporales</taxon>
        <taxon>Streptomycetaceae</taxon>
        <taxon>Streptomyces</taxon>
    </lineage>
</organism>
<evidence type="ECO:0000256" key="1">
    <source>
        <dbReference type="SAM" id="MobiDB-lite"/>
    </source>
</evidence>
<keyword evidence="3" id="KW-1185">Reference proteome</keyword>
<feature type="region of interest" description="Disordered" evidence="1">
    <location>
        <begin position="26"/>
        <end position="83"/>
    </location>
</feature>
<reference evidence="3" key="1">
    <citation type="journal article" date="2019" name="Int. J. Syst. Evol. Microbiol.">
        <title>The Global Catalogue of Microorganisms (GCM) 10K type strain sequencing project: providing services to taxonomists for standard genome sequencing and annotation.</title>
        <authorList>
            <consortium name="The Broad Institute Genomics Platform"/>
            <consortium name="The Broad Institute Genome Sequencing Center for Infectious Disease"/>
            <person name="Wu L."/>
            <person name="Ma J."/>
        </authorList>
    </citation>
    <scope>NUCLEOTIDE SEQUENCE [LARGE SCALE GENOMIC DNA]</scope>
    <source>
        <strain evidence="3">JCM 18410</strain>
    </source>
</reference>
<gene>
    <name evidence="2" type="ORF">GCM10023336_61350</name>
</gene>
<proteinExistence type="predicted"/>
<name>A0ABP9LDB4_9ACTN</name>
<protein>
    <submittedName>
        <fullName evidence="2">Uncharacterized protein</fullName>
    </submittedName>
</protein>
<feature type="compositionally biased region" description="Basic and acidic residues" evidence="1">
    <location>
        <begin position="52"/>
        <end position="61"/>
    </location>
</feature>
<accession>A0ABP9LDB4</accession>